<organism evidence="1 2">
    <name type="scientific">Ralstonia solanacearum</name>
    <name type="common">Pseudomonas solanacearum</name>
    <dbReference type="NCBI Taxonomy" id="305"/>
    <lineage>
        <taxon>Bacteria</taxon>
        <taxon>Pseudomonadati</taxon>
        <taxon>Pseudomonadota</taxon>
        <taxon>Betaproteobacteria</taxon>
        <taxon>Burkholderiales</taxon>
        <taxon>Burkholderiaceae</taxon>
        <taxon>Ralstonia</taxon>
        <taxon>Ralstonia solanacearum species complex</taxon>
    </lineage>
</organism>
<dbReference type="EMBL" id="JAIVFG010000067">
    <property type="protein sequence ID" value="MDB0573767.1"/>
    <property type="molecule type" value="Genomic_DNA"/>
</dbReference>
<evidence type="ECO:0000313" key="2">
    <source>
        <dbReference type="Proteomes" id="UP001144050"/>
    </source>
</evidence>
<name>A0AAW5ZW95_RALSL</name>
<dbReference type="Proteomes" id="UP001144050">
    <property type="component" value="Unassembled WGS sequence"/>
</dbReference>
<evidence type="ECO:0000313" key="1">
    <source>
        <dbReference type="EMBL" id="MDB0573767.1"/>
    </source>
</evidence>
<proteinExistence type="predicted"/>
<comment type="caution">
    <text evidence="1">The sequence shown here is derived from an EMBL/GenBank/DDBJ whole genome shotgun (WGS) entry which is preliminary data.</text>
</comment>
<dbReference type="RefSeq" id="WP_155282223.1">
    <property type="nucleotide sequence ID" value="NZ_JAIVFG010000067.1"/>
</dbReference>
<dbReference type="AlphaFoldDB" id="A0AAW5ZW95"/>
<gene>
    <name evidence="1" type="ORF">LBW59_23765</name>
</gene>
<accession>A0AAW5ZW95</accession>
<sequence>MPKSPAQTVAERTSDPSSIEFSTMSLTGELHAELIRTMNLTQIEGVWARLAHSYDFIPHARTMHLTMKVAENLRVTTQTS</sequence>
<protein>
    <submittedName>
        <fullName evidence="1">Uncharacterized protein</fullName>
    </submittedName>
</protein>
<reference evidence="1" key="1">
    <citation type="submission" date="2021-09" db="EMBL/GenBank/DDBJ databases">
        <title>Genomic analysis of Ralstonia spp.</title>
        <authorList>
            <person name="Aburjaile F."/>
            <person name="Ariute J.C."/>
            <person name="Pais A.K.L."/>
            <person name="Albuquerque G.M.R."/>
            <person name="Silva A.M.F."/>
            <person name="Brenig B."/>
            <person name="Azevedo V."/>
            <person name="Matiuzzi M."/>
            <person name="Ramos R."/>
            <person name="Goes-Neto A."/>
            <person name="Soares S."/>
            <person name="Iseppon A.M.B."/>
            <person name="Souza E."/>
            <person name="Gama M."/>
        </authorList>
    </citation>
    <scope>NUCLEOTIDE SEQUENCE</scope>
    <source>
        <strain evidence="1">CCRMRs91</strain>
    </source>
</reference>